<evidence type="ECO:0000313" key="6">
    <source>
        <dbReference type="Proteomes" id="UP000231484"/>
    </source>
</evidence>
<accession>A0A2N9XRR0</accession>
<proteinExistence type="inferred from homology"/>
<dbReference type="Proteomes" id="UP000231484">
    <property type="component" value="Unassembled WGS sequence"/>
</dbReference>
<dbReference type="PANTHER" id="PTHR30035">
    <property type="entry name" value="LIPOPROTEIN VACJ-RELATED"/>
    <property type="match status" value="1"/>
</dbReference>
<sequence>MSKKKLLAATLLLFLSQAGWAEEQAYKDPYEGYNRVMFNINDHLDRYIMTPVARGYRKVTPSPVRTGVNNFFNNLRDVVSFGSNLLRLDIEKASTDFVRVGINTTFGLGGLLNIADAGQIPNNKNTLGDTFASWGWKNSHYFVYPILGPSTVRDSIGSTITDAFPVENAIFKDNTVRWSVTGLNGVATREALLDVTDSLNDAALDRYTYMRDMYMRLRNQQVGGTLFPADDEDDDDDIDNLVAPDGGNSTHTQPASATADKPVDAAIKTSVPSTNSKHVKTEPVSSAEYVAGTITAPADTASVNQPYWNVH</sequence>
<evidence type="ECO:0000313" key="5">
    <source>
        <dbReference type="EMBL" id="PIT51277.1"/>
    </source>
</evidence>
<feature type="region of interest" description="Disordered" evidence="3">
    <location>
        <begin position="225"/>
        <end position="262"/>
    </location>
</feature>
<comment type="similarity">
    <text evidence="1">Belongs to the MlaA family.</text>
</comment>
<organism evidence="5 6">
    <name type="scientific">Snodgrassella alvi</name>
    <dbReference type="NCBI Taxonomy" id="1196083"/>
    <lineage>
        <taxon>Bacteria</taxon>
        <taxon>Pseudomonadati</taxon>
        <taxon>Pseudomonadota</taxon>
        <taxon>Betaproteobacteria</taxon>
        <taxon>Neisseriales</taxon>
        <taxon>Neisseriaceae</taxon>
        <taxon>Snodgrassella</taxon>
    </lineage>
</organism>
<evidence type="ECO:0000256" key="1">
    <source>
        <dbReference type="ARBA" id="ARBA00010634"/>
    </source>
</evidence>
<feature type="compositionally biased region" description="Polar residues" evidence="3">
    <location>
        <begin position="247"/>
        <end position="256"/>
    </location>
</feature>
<feature type="compositionally biased region" description="Acidic residues" evidence="3">
    <location>
        <begin position="229"/>
        <end position="239"/>
    </location>
</feature>
<feature type="signal peptide" evidence="4">
    <location>
        <begin position="1"/>
        <end position="21"/>
    </location>
</feature>
<keyword evidence="2 4" id="KW-0732">Signal</keyword>
<dbReference type="EMBL" id="MEIQ01000029">
    <property type="protein sequence ID" value="PIT51277.1"/>
    <property type="molecule type" value="Genomic_DNA"/>
</dbReference>
<dbReference type="AlphaFoldDB" id="A0A2N9XRR0"/>
<protein>
    <submittedName>
        <fullName evidence="5">ABC transporter</fullName>
    </submittedName>
</protein>
<dbReference type="Pfam" id="PF04333">
    <property type="entry name" value="MlaA"/>
    <property type="match status" value="1"/>
</dbReference>
<evidence type="ECO:0000256" key="3">
    <source>
        <dbReference type="SAM" id="MobiDB-lite"/>
    </source>
</evidence>
<gene>
    <name evidence="5" type="ORF">BHC48_04485</name>
</gene>
<comment type="caution">
    <text evidence="5">The sequence shown here is derived from an EMBL/GenBank/DDBJ whole genome shotgun (WGS) entry which is preliminary data.</text>
</comment>
<dbReference type="PANTHER" id="PTHR30035:SF3">
    <property type="entry name" value="INTERMEMBRANE PHOSPHOLIPID TRANSPORT SYSTEM LIPOPROTEIN MLAA"/>
    <property type="match status" value="1"/>
</dbReference>
<name>A0A2N9XRR0_9NEIS</name>
<dbReference type="PRINTS" id="PR01805">
    <property type="entry name" value="VACJLIPOPROT"/>
</dbReference>
<dbReference type="InterPro" id="IPR007428">
    <property type="entry name" value="MlaA"/>
</dbReference>
<dbReference type="GO" id="GO:0120010">
    <property type="term" value="P:intermembrane phospholipid transfer"/>
    <property type="evidence" value="ECO:0007669"/>
    <property type="project" value="TreeGrafter"/>
</dbReference>
<dbReference type="GO" id="GO:0016020">
    <property type="term" value="C:membrane"/>
    <property type="evidence" value="ECO:0007669"/>
    <property type="project" value="InterPro"/>
</dbReference>
<reference evidence="5 6" key="1">
    <citation type="journal article" date="2017" name="MBio">
        <title>Type VI secretion-mediated competition in the bee gut microbiome.</title>
        <authorList>
            <person name="Steele M.I."/>
            <person name="Kwong W.K."/>
            <person name="Powell J.E."/>
            <person name="Whiteley M."/>
            <person name="Moran N.A."/>
        </authorList>
    </citation>
    <scope>NUCLEOTIDE SEQUENCE [LARGE SCALE GENOMIC DNA]</scope>
    <source>
        <strain evidence="5 6">Occ4-2</strain>
    </source>
</reference>
<feature type="chain" id="PRO_5014815676" evidence="4">
    <location>
        <begin position="22"/>
        <end position="311"/>
    </location>
</feature>
<evidence type="ECO:0000256" key="2">
    <source>
        <dbReference type="ARBA" id="ARBA00022729"/>
    </source>
</evidence>
<evidence type="ECO:0000256" key="4">
    <source>
        <dbReference type="SAM" id="SignalP"/>
    </source>
</evidence>